<dbReference type="InterPro" id="IPR053137">
    <property type="entry name" value="NLR-like"/>
</dbReference>
<protein>
    <recommendedName>
        <fullName evidence="2">DUF7779 domain-containing protein</fullName>
    </recommendedName>
</protein>
<dbReference type="Pfam" id="PF13424">
    <property type="entry name" value="TPR_12"/>
    <property type="match status" value="1"/>
</dbReference>
<dbReference type="InterPro" id="IPR056681">
    <property type="entry name" value="DUF7779"/>
</dbReference>
<dbReference type="Gene3D" id="3.40.50.300">
    <property type="entry name" value="P-loop containing nucleotide triphosphate hydrolases"/>
    <property type="match status" value="1"/>
</dbReference>
<dbReference type="SUPFAM" id="SSF48452">
    <property type="entry name" value="TPR-like"/>
    <property type="match status" value="4"/>
</dbReference>
<dbReference type="PANTHER" id="PTHR46082:SF6">
    <property type="entry name" value="AAA+ ATPASE DOMAIN-CONTAINING PROTEIN-RELATED"/>
    <property type="match status" value="1"/>
</dbReference>
<evidence type="ECO:0000259" key="2">
    <source>
        <dbReference type="Pfam" id="PF25000"/>
    </source>
</evidence>
<organism evidence="3 4">
    <name type="scientific">Mycena alexandri</name>
    <dbReference type="NCBI Taxonomy" id="1745969"/>
    <lineage>
        <taxon>Eukaryota</taxon>
        <taxon>Fungi</taxon>
        <taxon>Dikarya</taxon>
        <taxon>Basidiomycota</taxon>
        <taxon>Agaricomycotina</taxon>
        <taxon>Agaricomycetes</taxon>
        <taxon>Agaricomycetidae</taxon>
        <taxon>Agaricales</taxon>
        <taxon>Marasmiineae</taxon>
        <taxon>Mycenaceae</taxon>
        <taxon>Mycena</taxon>
    </lineage>
</organism>
<dbReference type="Gene3D" id="1.20.930.20">
    <property type="entry name" value="Adaptor protein Cbl, N-terminal domain"/>
    <property type="match status" value="1"/>
</dbReference>
<name>A0AAD6SLB2_9AGAR</name>
<dbReference type="GO" id="GO:0007166">
    <property type="term" value="P:cell surface receptor signaling pathway"/>
    <property type="evidence" value="ECO:0007669"/>
    <property type="project" value="InterPro"/>
</dbReference>
<keyword evidence="1" id="KW-0175">Coiled coil</keyword>
<evidence type="ECO:0000313" key="4">
    <source>
        <dbReference type="Proteomes" id="UP001218188"/>
    </source>
</evidence>
<reference evidence="3" key="1">
    <citation type="submission" date="2023-03" db="EMBL/GenBank/DDBJ databases">
        <title>Massive genome expansion in bonnet fungi (Mycena s.s.) driven by repeated elements and novel gene families across ecological guilds.</title>
        <authorList>
            <consortium name="Lawrence Berkeley National Laboratory"/>
            <person name="Harder C.B."/>
            <person name="Miyauchi S."/>
            <person name="Viragh M."/>
            <person name="Kuo A."/>
            <person name="Thoen E."/>
            <person name="Andreopoulos B."/>
            <person name="Lu D."/>
            <person name="Skrede I."/>
            <person name="Drula E."/>
            <person name="Henrissat B."/>
            <person name="Morin E."/>
            <person name="Kohler A."/>
            <person name="Barry K."/>
            <person name="LaButti K."/>
            <person name="Morin E."/>
            <person name="Salamov A."/>
            <person name="Lipzen A."/>
            <person name="Mereny Z."/>
            <person name="Hegedus B."/>
            <person name="Baldrian P."/>
            <person name="Stursova M."/>
            <person name="Weitz H."/>
            <person name="Taylor A."/>
            <person name="Grigoriev I.V."/>
            <person name="Nagy L.G."/>
            <person name="Martin F."/>
            <person name="Kauserud H."/>
        </authorList>
    </citation>
    <scope>NUCLEOTIDE SEQUENCE</scope>
    <source>
        <strain evidence="3">CBHHK200</strain>
    </source>
</reference>
<gene>
    <name evidence="3" type="ORF">C8F04DRAFT_1237695</name>
</gene>
<comment type="caution">
    <text evidence="3">The sequence shown here is derived from an EMBL/GenBank/DDBJ whole genome shotgun (WGS) entry which is preliminary data.</text>
</comment>
<dbReference type="CDD" id="cd21037">
    <property type="entry name" value="MLKL_NTD"/>
    <property type="match status" value="1"/>
</dbReference>
<proteinExistence type="predicted"/>
<dbReference type="InterPro" id="IPR036537">
    <property type="entry name" value="Adaptor_Cbl_N_dom_sf"/>
</dbReference>
<dbReference type="InterPro" id="IPR011990">
    <property type="entry name" value="TPR-like_helical_dom_sf"/>
</dbReference>
<evidence type="ECO:0000256" key="1">
    <source>
        <dbReference type="SAM" id="Coils"/>
    </source>
</evidence>
<dbReference type="Pfam" id="PF13374">
    <property type="entry name" value="TPR_10"/>
    <property type="match status" value="7"/>
</dbReference>
<dbReference type="AlphaFoldDB" id="A0AAD6SLB2"/>
<dbReference type="GO" id="GO:0043531">
    <property type="term" value="F:ADP binding"/>
    <property type="evidence" value="ECO:0007669"/>
    <property type="project" value="InterPro"/>
</dbReference>
<feature type="coiled-coil region" evidence="1">
    <location>
        <begin position="1018"/>
        <end position="1050"/>
    </location>
</feature>
<dbReference type="Pfam" id="PF25000">
    <property type="entry name" value="DUF7779"/>
    <property type="match status" value="1"/>
</dbReference>
<dbReference type="Proteomes" id="UP001218188">
    <property type="component" value="Unassembled WGS sequence"/>
</dbReference>
<dbReference type="Gene3D" id="1.25.40.10">
    <property type="entry name" value="Tetratricopeptide repeat domain"/>
    <property type="match status" value="3"/>
</dbReference>
<sequence>MSTTSPPTPGAPAPQTTAVTILRPFMAPSKSKSDWLARAILTAKTITAAAECAPFPYVKGVSGIVLILLETVDQVKKNREDLKELCNSTTEIITFLHDQILTHGNTAAIKFKGLCEELESYLEAAVLAIRKLQDQSKGFRGRVKEFVKSSSLTDEIVGYQKQIQGVCSKLKLMAVVETNFKVDEIHAVVTAPGFALFQAPQNINNCPPASRIFQGRQAILDKMHQFFDTDSGKQHIYVIHGLGGAGKTQIALKFIEESSANFSDIFLVDTSKLETIETALKNIAVSKSVGNSAQDTLMWLRSNHNKWLLFFDNADDPKINLHDFFPQCNHGNIIVTSRNPELRSYGAHTSVADMEEVDATSLLLRSANKENSEENIKVADEITKRLYYLPLAIVQAGAFISKSEDLEGYLALYHHNQERLLSEKAIQSHDHYAWTVYTTWQISFDQLSQPAATLLQLCSFLHYTGISEDMFSYASEYSFRSGNPPEEELQEALEFLSHFLEPTGEWSSLRFLDVTNEIKAYSLITLDAKTKLFSIHPLVHAWSRSFIPHLGSLKCVKPDGAADFRAAFCRIYYNGGKVKDAQGLAEQVLEKSQLLLGEEHSDTLQAMSNLASTYSALGAFQEAKELEDVVLVKHTKLLGENHPRTLSVMNNLASTYSDLGELQKAEELQVAVLEKRTKLLGENHPDTLSAMGNLASTYSDLGEWKKAEELKLVVLEKRTKLLGENHPGTLLAMGNLASTYSDLGEWKKAEELSLVVLEKCTKILGENHPSTLLAMGNLASTYSDLGEWKKAEELRLVVLEKCTKLLGENHPDTVLAMGNLASTYSDLGEWKKAEELKLVVLEKRTKLLGENHPGTLLAMGNLASTYSDQGELQKAKELEVAVLEKCTQLLGENHPDTVLAMGNLALTYSQLGEIQKAEDLQVAERIIQAHWWPWVILASTYSDLGKLKKAKELTLVMLEKTTKILGEDHPDTLLAMANLAVSYGDLGEFDRAQDLEVVVLEKRRQLLGDKHPHTVLALRNLVVTYQQLKKQKEAEELEQLIRDIEESLITKHSQALVQWQTHRIRRHEPESLDVESDLLCKQSVRHTFDAVTTLHKANADGLNIPRLLNTGPKNTFELRHKVEAGEVILDYRDMKKEVSFEFCRWQAESVINPEGLEVGGNKGNKLDTKRVQLDLQIPNSEKFANMNVWLGVTGAP</sequence>
<dbReference type="InterPro" id="IPR027417">
    <property type="entry name" value="P-loop_NTPase"/>
</dbReference>
<evidence type="ECO:0000313" key="3">
    <source>
        <dbReference type="EMBL" id="KAJ7028285.1"/>
    </source>
</evidence>
<dbReference type="SUPFAM" id="SSF52540">
    <property type="entry name" value="P-loop containing nucleoside triphosphate hydrolases"/>
    <property type="match status" value="1"/>
</dbReference>
<dbReference type="PANTHER" id="PTHR46082">
    <property type="entry name" value="ATP/GTP-BINDING PROTEIN-RELATED"/>
    <property type="match status" value="1"/>
</dbReference>
<accession>A0AAD6SLB2</accession>
<keyword evidence="4" id="KW-1185">Reference proteome</keyword>
<dbReference type="EMBL" id="JARJCM010000114">
    <property type="protein sequence ID" value="KAJ7028285.1"/>
    <property type="molecule type" value="Genomic_DNA"/>
</dbReference>
<dbReference type="InterPro" id="IPR059179">
    <property type="entry name" value="MLKL-like_MCAfunc"/>
</dbReference>
<feature type="domain" description="DUF7779" evidence="2">
    <location>
        <begin position="443"/>
        <end position="544"/>
    </location>
</feature>